<evidence type="ECO:0000256" key="1">
    <source>
        <dbReference type="SAM" id="Coils"/>
    </source>
</evidence>
<name>A0ABQ8UUT4_9EUKA</name>
<feature type="coiled-coil region" evidence="1">
    <location>
        <begin position="1061"/>
        <end position="1088"/>
    </location>
</feature>
<feature type="compositionally biased region" description="Gly residues" evidence="2">
    <location>
        <begin position="502"/>
        <end position="512"/>
    </location>
</feature>
<accession>A0ABQ8UUT4</accession>
<feature type="compositionally biased region" description="Low complexity" evidence="2">
    <location>
        <begin position="379"/>
        <end position="390"/>
    </location>
</feature>
<feature type="compositionally biased region" description="Low complexity" evidence="2">
    <location>
        <begin position="926"/>
        <end position="937"/>
    </location>
</feature>
<feature type="compositionally biased region" description="Low complexity" evidence="2">
    <location>
        <begin position="901"/>
        <end position="919"/>
    </location>
</feature>
<evidence type="ECO:0000313" key="5">
    <source>
        <dbReference type="Proteomes" id="UP001141327"/>
    </source>
</evidence>
<dbReference type="SUPFAM" id="SSF52218">
    <property type="entry name" value="Flavoproteins"/>
    <property type="match status" value="1"/>
</dbReference>
<dbReference type="SUPFAM" id="SSF47090">
    <property type="entry name" value="PGBD-like"/>
    <property type="match status" value="1"/>
</dbReference>
<feature type="domain" description="NADPH-dependent FMN reductase-like" evidence="3">
    <location>
        <begin position="1327"/>
        <end position="1476"/>
    </location>
</feature>
<feature type="compositionally biased region" description="Pro residues" evidence="2">
    <location>
        <begin position="549"/>
        <end position="585"/>
    </location>
</feature>
<feature type="region of interest" description="Disordered" evidence="2">
    <location>
        <begin position="258"/>
        <end position="280"/>
    </location>
</feature>
<evidence type="ECO:0000256" key="2">
    <source>
        <dbReference type="SAM" id="MobiDB-lite"/>
    </source>
</evidence>
<reference evidence="4" key="1">
    <citation type="journal article" date="2022" name="bioRxiv">
        <title>Genomics of Preaxostyla Flagellates Illuminates Evolutionary Transitions and the Path Towards Mitochondrial Loss.</title>
        <authorList>
            <person name="Novak L.V.F."/>
            <person name="Treitli S.C."/>
            <person name="Pyrih J."/>
            <person name="Halakuc P."/>
            <person name="Pipaliya S.V."/>
            <person name="Vacek V."/>
            <person name="Brzon O."/>
            <person name="Soukal P."/>
            <person name="Eme L."/>
            <person name="Dacks J.B."/>
            <person name="Karnkowska A."/>
            <person name="Elias M."/>
            <person name="Hampl V."/>
        </authorList>
    </citation>
    <scope>NUCLEOTIDE SEQUENCE</scope>
    <source>
        <strain evidence="4">RCP-MX</strain>
    </source>
</reference>
<feature type="compositionally biased region" description="Low complexity" evidence="2">
    <location>
        <begin position="765"/>
        <end position="779"/>
    </location>
</feature>
<sequence length="1540" mass="159267">MVITQDLLQASNLGEVTEVVVGRYHFVTLHHEPYNFLACSCDEEVIPFLPMQIHAMKSILFAQVGPEIDVNRVSSEETSRNQHKLARLISAYCDLTRNELGFLVQGMEHIELRDMSMALKRSMAAHPTCCHAYLFVGVKHVASYHRPTVAPLLLEEVLVLVTHVAALGRPEVTALEDLPLAMAIEPTPSPSGPSTTGAVTPSGSVRTSADESSIPPGTQSAPPLHGGGEATPRVSEVATAGRPPDGCGLVECASGGPAGLDEADGSSVTSEGRSTTRHSFSDDLSRLRLEERLLTGERELLTNPADIKLIQRVLTKCGFEVAANGRYEDDLRHAIRSFRTSCGLPLSDSLDKAALGKLSALYKKMSVTPLGVTPSFYGSPATPSTASLPPGWRPGHLERGRPAAAPADAEPFRRAAPAGPHGAASPGDAPARPAGRPWGAPRLTRGPNPRRGGSPAPEVIAAGGLRPPPRPPSFGASFAAGSALGGPAGPLGTSYQQPPPGGLYGTSVGTGGPPERSQRRGLLAGLHHRQQLQQAHSLRSSLALNVRPAPLPTGHPQPSPSPPPPDGPLPPLPLGPASMPMPPAGSMPGVALMGPPATLEPGALPPSALTMSLQGAPGPAPAQSPLLLQARPPRFAGALGGAAAPGFEPEAAARSRPDERSVPVPIGAPRAAPASTGGCELVGMGPGGPCHPFGEDPSRPPSSGGPATPSTASPATPPHAAPGPALPAPAPASLSVPAPAPLPPTRAALSPLPLVAATTAIAAPATPLPLPSEGEPLLGDGDGDGDEAATATSEATSPRLSAAPADPQRPSGTWSFSSPPCSPDIARPASRQTASPPPPPPQTPQSPAIGPAGCCGPLVTPPASPTSLQPTSTPPSPALHQRPLPLPLAGSACPPSPALPGPLVATATAPPPVAVAESDLPPPSPSSSSGRRSSLPRAVRSTTPKRSPSPGRSGLSASLDPGAVCADALWLAEAPAAAPTQSASPPLPPPRRSPSATQLTVGASWLLRRGCAEPFRLSFCTCAVMGWGGVGVRRRTAIRRKLHVASLGPGVALAIVSEDTADEVGLEVDRTRAAVEALESEMNRALLDMSMIVSKSAHTRLPAPAGIPPGCASRPGWYDGPWLTEVCPACLPFAAWGRCRAEAQTMWSYPYLNLYPGLVHFIFVDRTANVTVAPRLCALHNPDVLSEAESTEMIRARLLEAVQLGQDALAHGHTSVWAKLGLMQASFSLWTARELPPPTPEKRSTSAPPPNAAPAFELLPVQELPSRLPEYPMDLGFYRTALPKALGIAANSPVHIVELYALYAGVAACEGMESGGSVFQAGSGPEMKIVAVSGSTRSGSFNSMALAFAVRGAQQAGADVEIVRLAQMQIPMYDGDWERDHGLPPDAEALKTKIYACDGILIAAPEYNSSISGVLKNHFIDWPSRPKIGTSELPAACFLGKPIAVLAASPSQYGGARVVTEIRRIFGCLGANVLPPDQEGEMLIPRANEAFPAQDQCAKPELQTRLEAHGNRFVDFIKVQQQAVAAGASVVIPARTTEPV</sequence>
<dbReference type="Proteomes" id="UP001141327">
    <property type="component" value="Unassembled WGS sequence"/>
</dbReference>
<dbReference type="InterPro" id="IPR050712">
    <property type="entry name" value="NAD(P)H-dep_reductase"/>
</dbReference>
<comment type="caution">
    <text evidence="4">The sequence shown here is derived from an EMBL/GenBank/DDBJ whole genome shotgun (WGS) entry which is preliminary data.</text>
</comment>
<feature type="region of interest" description="Disordered" evidence="2">
    <location>
        <begin position="183"/>
        <end position="240"/>
    </location>
</feature>
<feature type="compositionally biased region" description="Low complexity" evidence="2">
    <location>
        <begin position="415"/>
        <end position="442"/>
    </location>
</feature>
<dbReference type="InterPro" id="IPR029039">
    <property type="entry name" value="Flavoprotein-like_sf"/>
</dbReference>
<feature type="compositionally biased region" description="Low complexity" evidence="2">
    <location>
        <begin position="612"/>
        <end position="626"/>
    </location>
</feature>
<feature type="region of interest" description="Disordered" evidence="2">
    <location>
        <begin position="546"/>
        <end position="626"/>
    </location>
</feature>
<feature type="compositionally biased region" description="Low complexity" evidence="2">
    <location>
        <begin position="473"/>
        <end position="482"/>
    </location>
</feature>
<dbReference type="PANTHER" id="PTHR30543:SF21">
    <property type="entry name" value="NAD(P)H-DEPENDENT FMN REDUCTASE LOT6"/>
    <property type="match status" value="1"/>
</dbReference>
<feature type="compositionally biased region" description="Low complexity" evidence="2">
    <location>
        <begin position="192"/>
        <end position="205"/>
    </location>
</feature>
<feature type="compositionally biased region" description="Polar residues" evidence="2">
    <location>
        <begin position="810"/>
        <end position="819"/>
    </location>
</feature>
<dbReference type="InterPro" id="IPR036365">
    <property type="entry name" value="PGBD-like_sf"/>
</dbReference>
<feature type="compositionally biased region" description="Polar residues" evidence="2">
    <location>
        <begin position="206"/>
        <end position="221"/>
    </location>
</feature>
<proteinExistence type="predicted"/>
<feature type="region of interest" description="Disordered" evidence="2">
    <location>
        <begin position="648"/>
        <end position="732"/>
    </location>
</feature>
<feature type="compositionally biased region" description="Low complexity" evidence="2">
    <location>
        <begin position="788"/>
        <end position="797"/>
    </location>
</feature>
<organism evidence="4 5">
    <name type="scientific">Paratrimastix pyriformis</name>
    <dbReference type="NCBI Taxonomy" id="342808"/>
    <lineage>
        <taxon>Eukaryota</taxon>
        <taxon>Metamonada</taxon>
        <taxon>Preaxostyla</taxon>
        <taxon>Paratrimastigidae</taxon>
        <taxon>Paratrimastix</taxon>
    </lineage>
</organism>
<feature type="region of interest" description="Disordered" evidence="2">
    <location>
        <begin position="976"/>
        <end position="996"/>
    </location>
</feature>
<evidence type="ECO:0000259" key="3">
    <source>
        <dbReference type="Pfam" id="PF03358"/>
    </source>
</evidence>
<dbReference type="InterPro" id="IPR005025">
    <property type="entry name" value="FMN_Rdtase-like_dom"/>
</dbReference>
<protein>
    <submittedName>
        <fullName evidence="4">NADPH-dependent oxidoreductase</fullName>
    </submittedName>
</protein>
<feature type="region of interest" description="Disordered" evidence="2">
    <location>
        <begin position="765"/>
        <end position="958"/>
    </location>
</feature>
<gene>
    <name evidence="4" type="ORF">PAPYR_915</name>
</gene>
<keyword evidence="5" id="KW-1185">Reference proteome</keyword>
<feature type="compositionally biased region" description="Pro residues" evidence="2">
    <location>
        <begin position="715"/>
        <end position="730"/>
    </location>
</feature>
<feature type="compositionally biased region" description="Basic and acidic residues" evidence="2">
    <location>
        <begin position="651"/>
        <end position="661"/>
    </location>
</feature>
<feature type="compositionally biased region" description="Pro residues" evidence="2">
    <location>
        <begin position="835"/>
        <end position="844"/>
    </location>
</feature>
<keyword evidence="1" id="KW-0175">Coiled coil</keyword>
<feature type="region of interest" description="Disordered" evidence="2">
    <location>
        <begin position="378"/>
        <end position="519"/>
    </location>
</feature>
<dbReference type="Gene3D" id="3.40.50.360">
    <property type="match status" value="1"/>
</dbReference>
<dbReference type="PANTHER" id="PTHR30543">
    <property type="entry name" value="CHROMATE REDUCTASE"/>
    <property type="match status" value="1"/>
</dbReference>
<dbReference type="Pfam" id="PF03358">
    <property type="entry name" value="FMN_red"/>
    <property type="match status" value="1"/>
</dbReference>
<evidence type="ECO:0000313" key="4">
    <source>
        <dbReference type="EMBL" id="KAJ4462307.1"/>
    </source>
</evidence>
<dbReference type="EMBL" id="JAPMOS010000003">
    <property type="protein sequence ID" value="KAJ4462307.1"/>
    <property type="molecule type" value="Genomic_DNA"/>
</dbReference>
<feature type="compositionally biased region" description="Low complexity" evidence="2">
    <location>
        <begin position="701"/>
        <end position="714"/>
    </location>
</feature>